<name>A0ABU2CLN1_9MICO</name>
<evidence type="ECO:0000313" key="2">
    <source>
        <dbReference type="EMBL" id="MDR7382218.1"/>
    </source>
</evidence>
<keyword evidence="1" id="KW-0812">Transmembrane</keyword>
<feature type="transmembrane region" description="Helical" evidence="1">
    <location>
        <begin position="7"/>
        <end position="25"/>
    </location>
</feature>
<accession>A0ABU2CLN1</accession>
<keyword evidence="3" id="KW-1185">Reference proteome</keyword>
<feature type="transmembrane region" description="Helical" evidence="1">
    <location>
        <begin position="37"/>
        <end position="57"/>
    </location>
</feature>
<dbReference type="EMBL" id="JAVDYE010000001">
    <property type="protein sequence ID" value="MDR7382218.1"/>
    <property type="molecule type" value="Genomic_DNA"/>
</dbReference>
<evidence type="ECO:0008006" key="4">
    <source>
        <dbReference type="Google" id="ProtNLM"/>
    </source>
</evidence>
<dbReference type="Proteomes" id="UP001183585">
    <property type="component" value="Unassembled WGS sequence"/>
</dbReference>
<keyword evidence="1" id="KW-1133">Transmembrane helix</keyword>
<keyword evidence="1" id="KW-0472">Membrane</keyword>
<proteinExistence type="predicted"/>
<comment type="caution">
    <text evidence="2">The sequence shown here is derived from an EMBL/GenBank/DDBJ whole genome shotgun (WGS) entry which is preliminary data.</text>
</comment>
<organism evidence="2 3">
    <name type="scientific">Promicromonospora iranensis</name>
    <dbReference type="NCBI Taxonomy" id="1105144"/>
    <lineage>
        <taxon>Bacteria</taxon>
        <taxon>Bacillati</taxon>
        <taxon>Actinomycetota</taxon>
        <taxon>Actinomycetes</taxon>
        <taxon>Micrococcales</taxon>
        <taxon>Promicromonosporaceae</taxon>
        <taxon>Promicromonospora</taxon>
    </lineage>
</organism>
<reference evidence="2 3" key="1">
    <citation type="submission" date="2023-07" db="EMBL/GenBank/DDBJ databases">
        <title>Sequencing the genomes of 1000 actinobacteria strains.</title>
        <authorList>
            <person name="Klenk H.-P."/>
        </authorList>
    </citation>
    <scope>NUCLEOTIDE SEQUENCE [LARGE SCALE GENOMIC DNA]</scope>
    <source>
        <strain evidence="2 3">DSM 45554</strain>
    </source>
</reference>
<evidence type="ECO:0000256" key="1">
    <source>
        <dbReference type="SAM" id="Phobius"/>
    </source>
</evidence>
<sequence>MLQELEWGSNIGLVFLAILVVGMLIRGSGYGGSPTLTIVMALILLDVFYLGTVVLRINRKKREVSSGYTTVTNEFPHVDQIDPKTGRIVRLAGEETLNRDEYLRRTDLIREVIDTNRPGSAGGSAEG</sequence>
<gene>
    <name evidence="2" type="ORF">J2S48_001733</name>
</gene>
<protein>
    <recommendedName>
        <fullName evidence="4">PH (Pleckstrin Homology) domain-containing protein</fullName>
    </recommendedName>
</protein>
<dbReference type="RefSeq" id="WP_274998311.1">
    <property type="nucleotide sequence ID" value="NZ_JAJQQP010000023.1"/>
</dbReference>
<evidence type="ECO:0000313" key="3">
    <source>
        <dbReference type="Proteomes" id="UP001183585"/>
    </source>
</evidence>